<accession>A0A374MJQ1</accession>
<evidence type="ECO:0000313" key="1">
    <source>
        <dbReference type="EMBL" id="RGI71701.1"/>
    </source>
</evidence>
<dbReference type="EMBL" id="QSOE01000296">
    <property type="protein sequence ID" value="RGI71701.1"/>
    <property type="molecule type" value="Genomic_DNA"/>
</dbReference>
<protein>
    <recommendedName>
        <fullName evidence="3">Transposase</fullName>
    </recommendedName>
</protein>
<evidence type="ECO:0008006" key="3">
    <source>
        <dbReference type="Google" id="ProtNLM"/>
    </source>
</evidence>
<reference evidence="1 2" key="1">
    <citation type="submission" date="2018-08" db="EMBL/GenBank/DDBJ databases">
        <title>A genome reference for cultivated species of the human gut microbiota.</title>
        <authorList>
            <person name="Zou Y."/>
            <person name="Xue W."/>
            <person name="Luo G."/>
        </authorList>
    </citation>
    <scope>NUCLEOTIDE SEQUENCE [LARGE SCALE GENOMIC DNA]</scope>
    <source>
        <strain evidence="1 2">TM10-1AC</strain>
    </source>
</reference>
<gene>
    <name evidence="1" type="ORF">DXD91_16890</name>
</gene>
<evidence type="ECO:0000313" key="2">
    <source>
        <dbReference type="Proteomes" id="UP000262524"/>
    </source>
</evidence>
<comment type="caution">
    <text evidence="1">The sequence shown here is derived from an EMBL/GenBank/DDBJ whole genome shotgun (WGS) entry which is preliminary data.</text>
</comment>
<name>A0A374MJQ1_9FIRM</name>
<sequence>MKELLKNMIILFTDMVLKELRLILEEMNCFTTICDENRKKPVKLKKISYMCQRNELFYNNL</sequence>
<dbReference type="AlphaFoldDB" id="A0A374MJQ1"/>
<proteinExistence type="predicted"/>
<organism evidence="1 2">
    <name type="scientific">Anaerobutyricum hallii</name>
    <dbReference type="NCBI Taxonomy" id="39488"/>
    <lineage>
        <taxon>Bacteria</taxon>
        <taxon>Bacillati</taxon>
        <taxon>Bacillota</taxon>
        <taxon>Clostridia</taxon>
        <taxon>Lachnospirales</taxon>
        <taxon>Lachnospiraceae</taxon>
        <taxon>Anaerobutyricum</taxon>
    </lineage>
</organism>
<dbReference type="Proteomes" id="UP000262524">
    <property type="component" value="Unassembled WGS sequence"/>
</dbReference>